<sequence length="146" mass="16314">MATAAARMMLSKKGLSFPLHLLRGPIAAGLSNTVNAEIKIIADPKFQLQVPVPNFGVGVGSVHGTMSTSYIIKPPQEWRSVAHEEVDRLEARGKMEKESDVDDFDEDDDFVDDDDGFSTDDPNCDWKDYSDDEDYESDSDKKRKNK</sequence>
<dbReference type="Proteomes" id="UP000027138">
    <property type="component" value="Unassembled WGS sequence"/>
</dbReference>
<dbReference type="EMBL" id="KK914875">
    <property type="protein sequence ID" value="KDP27051.1"/>
    <property type="molecule type" value="Genomic_DNA"/>
</dbReference>
<feature type="compositionally biased region" description="Basic and acidic residues" evidence="1">
    <location>
        <begin position="89"/>
        <end position="98"/>
    </location>
</feature>
<gene>
    <name evidence="2" type="ORF">JCGZ_20986</name>
</gene>
<feature type="region of interest" description="Disordered" evidence="1">
    <location>
        <begin position="89"/>
        <end position="146"/>
    </location>
</feature>
<proteinExistence type="predicted"/>
<feature type="compositionally biased region" description="Acidic residues" evidence="1">
    <location>
        <begin position="99"/>
        <end position="118"/>
    </location>
</feature>
<evidence type="ECO:0000313" key="2">
    <source>
        <dbReference type="EMBL" id="KDP27051.1"/>
    </source>
</evidence>
<protein>
    <submittedName>
        <fullName evidence="2">Uncharacterized protein</fullName>
    </submittedName>
</protein>
<evidence type="ECO:0000313" key="3">
    <source>
        <dbReference type="Proteomes" id="UP000027138"/>
    </source>
</evidence>
<keyword evidence="3" id="KW-1185">Reference proteome</keyword>
<name>A0A067JSW7_JATCU</name>
<accession>A0A067JSW7</accession>
<reference evidence="2 3" key="1">
    <citation type="journal article" date="2014" name="PLoS ONE">
        <title>Global Analysis of Gene Expression Profiles in Physic Nut (Jatropha curcas L.) Seedlings Exposed to Salt Stress.</title>
        <authorList>
            <person name="Zhang L."/>
            <person name="Zhang C."/>
            <person name="Wu P."/>
            <person name="Chen Y."/>
            <person name="Li M."/>
            <person name="Jiang H."/>
            <person name="Wu G."/>
        </authorList>
    </citation>
    <scope>NUCLEOTIDE SEQUENCE [LARGE SCALE GENOMIC DNA]</scope>
    <source>
        <strain evidence="3">cv. GZQX0401</strain>
        <tissue evidence="2">Young leaves</tissue>
    </source>
</reference>
<organism evidence="2 3">
    <name type="scientific">Jatropha curcas</name>
    <name type="common">Barbados nut</name>
    <dbReference type="NCBI Taxonomy" id="180498"/>
    <lineage>
        <taxon>Eukaryota</taxon>
        <taxon>Viridiplantae</taxon>
        <taxon>Streptophyta</taxon>
        <taxon>Embryophyta</taxon>
        <taxon>Tracheophyta</taxon>
        <taxon>Spermatophyta</taxon>
        <taxon>Magnoliopsida</taxon>
        <taxon>eudicotyledons</taxon>
        <taxon>Gunneridae</taxon>
        <taxon>Pentapetalae</taxon>
        <taxon>rosids</taxon>
        <taxon>fabids</taxon>
        <taxon>Malpighiales</taxon>
        <taxon>Euphorbiaceae</taxon>
        <taxon>Crotonoideae</taxon>
        <taxon>Jatropheae</taxon>
        <taxon>Jatropha</taxon>
    </lineage>
</organism>
<dbReference type="AlphaFoldDB" id="A0A067JSW7"/>
<evidence type="ECO:0000256" key="1">
    <source>
        <dbReference type="SAM" id="MobiDB-lite"/>
    </source>
</evidence>